<dbReference type="Pfam" id="PF15711">
    <property type="entry name" value="ILEI"/>
    <property type="match status" value="1"/>
</dbReference>
<dbReference type="CDD" id="cd13940">
    <property type="entry name" value="ILEI_FAM3C"/>
    <property type="match status" value="1"/>
</dbReference>
<feature type="transmembrane region" description="Helical" evidence="8">
    <location>
        <begin position="55"/>
        <end position="72"/>
    </location>
</feature>
<accession>A0AAD7WBF9</accession>
<dbReference type="PROSITE" id="PS52031">
    <property type="entry name" value="GG_LECTIN"/>
    <property type="match status" value="1"/>
</dbReference>
<evidence type="ECO:0000256" key="4">
    <source>
        <dbReference type="ARBA" id="ARBA00022729"/>
    </source>
</evidence>
<reference evidence="10" key="1">
    <citation type="journal article" date="2023" name="Science">
        <title>Genome structures resolve the early diversification of teleost fishes.</title>
        <authorList>
            <person name="Parey E."/>
            <person name="Louis A."/>
            <person name="Montfort J."/>
            <person name="Bouchez O."/>
            <person name="Roques C."/>
            <person name="Iampietro C."/>
            <person name="Lluch J."/>
            <person name="Castinel A."/>
            <person name="Donnadieu C."/>
            <person name="Desvignes T."/>
            <person name="Floi Bucao C."/>
            <person name="Jouanno E."/>
            <person name="Wen M."/>
            <person name="Mejri S."/>
            <person name="Dirks R."/>
            <person name="Jansen H."/>
            <person name="Henkel C."/>
            <person name="Chen W.J."/>
            <person name="Zahm M."/>
            <person name="Cabau C."/>
            <person name="Klopp C."/>
            <person name="Thompson A.W."/>
            <person name="Robinson-Rechavi M."/>
            <person name="Braasch I."/>
            <person name="Lecointre G."/>
            <person name="Bobe J."/>
            <person name="Postlethwait J.H."/>
            <person name="Berthelot C."/>
            <person name="Roest Crollius H."/>
            <person name="Guiguen Y."/>
        </authorList>
    </citation>
    <scope>NUCLEOTIDE SEQUENCE</scope>
    <source>
        <strain evidence="10">NC1722</strain>
    </source>
</reference>
<keyword evidence="8" id="KW-1133">Transmembrane helix</keyword>
<evidence type="ECO:0000256" key="1">
    <source>
        <dbReference type="ARBA" id="ARBA00004613"/>
    </source>
</evidence>
<keyword evidence="4" id="KW-0732">Signal</keyword>
<evidence type="ECO:0000256" key="6">
    <source>
        <dbReference type="ARBA" id="ARBA00023157"/>
    </source>
</evidence>
<dbReference type="AlphaFoldDB" id="A0AAD7WBF9"/>
<keyword evidence="6" id="KW-1015">Disulfide bond</keyword>
<keyword evidence="8" id="KW-0812">Transmembrane</keyword>
<evidence type="ECO:0000313" key="11">
    <source>
        <dbReference type="Proteomes" id="UP001221898"/>
    </source>
</evidence>
<comment type="subcellular location">
    <subcellularLocation>
        <location evidence="1">Secreted</location>
    </subcellularLocation>
</comment>
<comment type="caution">
    <text evidence="10">The sequence shown here is derived from an EMBL/GenBank/DDBJ whole genome shotgun (WGS) entry which is preliminary data.</text>
</comment>
<dbReference type="GO" id="GO:0030246">
    <property type="term" value="F:carbohydrate binding"/>
    <property type="evidence" value="ECO:0007669"/>
    <property type="project" value="UniProtKB-UniRule"/>
</dbReference>
<evidence type="ECO:0000259" key="9">
    <source>
        <dbReference type="Pfam" id="PF15711"/>
    </source>
</evidence>
<keyword evidence="3" id="KW-0964">Secreted</keyword>
<dbReference type="PANTHER" id="PTHR14592">
    <property type="entry name" value="UNCHARACTERIZED FAM3"/>
    <property type="match status" value="1"/>
</dbReference>
<keyword evidence="5 7" id="KW-0430">Lectin</keyword>
<evidence type="ECO:0000313" key="10">
    <source>
        <dbReference type="EMBL" id="KAJ8390523.1"/>
    </source>
</evidence>
<protein>
    <recommendedName>
        <fullName evidence="9">ILEI/PANDER domain-containing protein</fullName>
    </recommendedName>
</protein>
<organism evidence="10 11">
    <name type="scientific">Aldrovandia affinis</name>
    <dbReference type="NCBI Taxonomy" id="143900"/>
    <lineage>
        <taxon>Eukaryota</taxon>
        <taxon>Metazoa</taxon>
        <taxon>Chordata</taxon>
        <taxon>Craniata</taxon>
        <taxon>Vertebrata</taxon>
        <taxon>Euteleostomi</taxon>
        <taxon>Actinopterygii</taxon>
        <taxon>Neopterygii</taxon>
        <taxon>Teleostei</taxon>
        <taxon>Notacanthiformes</taxon>
        <taxon>Halosauridae</taxon>
        <taxon>Aldrovandia</taxon>
    </lineage>
</organism>
<dbReference type="InterPro" id="IPR039220">
    <property type="entry name" value="FAM3"/>
</dbReference>
<sequence>ATVRPVHLSSAVRSAVSQHFQTGHKAKQKKINKNNFTGKGTFSQELKAVMRPRDVIQLGMVLSGVLLMLYIVTNPPQYAWKRARKILNNFGSTETEVIVHESPKAIHYKCGLPQECPVDHFAFHIKSGAANVVGPKICFEDHIIMSSVKNNIGPGLNIALINGETGNTEKFDAFNMYSGDVKELLQFMKEVRPGMIVLVASYDDPASKLTDEARDVFVHLGSTMVKSVGFRDSWIFASATGRDKSHFEGHIKNEKEKNVYDGWPEMLELGGCFPRKL</sequence>
<evidence type="ECO:0000256" key="5">
    <source>
        <dbReference type="ARBA" id="ARBA00022734"/>
    </source>
</evidence>
<evidence type="ECO:0000256" key="7">
    <source>
        <dbReference type="PROSITE-ProRule" id="PRU01375"/>
    </source>
</evidence>
<comment type="similarity">
    <text evidence="2">Belongs to the FAM3 family.</text>
</comment>
<proteinExistence type="inferred from homology"/>
<feature type="domain" description="ILEI/PANDER" evidence="9">
    <location>
        <begin position="155"/>
        <end position="241"/>
    </location>
</feature>
<feature type="non-terminal residue" evidence="10">
    <location>
        <position position="277"/>
    </location>
</feature>
<dbReference type="InterPro" id="IPR039477">
    <property type="entry name" value="ILEI/PANDER_dom"/>
</dbReference>
<evidence type="ECO:0000256" key="3">
    <source>
        <dbReference type="ARBA" id="ARBA00022525"/>
    </source>
</evidence>
<evidence type="ECO:0000256" key="8">
    <source>
        <dbReference type="SAM" id="Phobius"/>
    </source>
</evidence>
<name>A0AAD7WBF9_9TELE</name>
<keyword evidence="11" id="KW-1185">Reference proteome</keyword>
<keyword evidence="8" id="KW-0472">Membrane</keyword>
<evidence type="ECO:0000256" key="2">
    <source>
        <dbReference type="ARBA" id="ARBA00010905"/>
    </source>
</evidence>
<gene>
    <name evidence="10" type="ORF">AAFF_G00103200</name>
</gene>
<dbReference type="GO" id="GO:0005576">
    <property type="term" value="C:extracellular region"/>
    <property type="evidence" value="ECO:0007669"/>
    <property type="project" value="UniProtKB-SubCell"/>
</dbReference>
<dbReference type="EMBL" id="JAINUG010000168">
    <property type="protein sequence ID" value="KAJ8390523.1"/>
    <property type="molecule type" value="Genomic_DNA"/>
</dbReference>
<dbReference type="InterPro" id="IPR039475">
    <property type="entry name" value="ILEI_FAM3C"/>
</dbReference>
<dbReference type="Proteomes" id="UP001221898">
    <property type="component" value="Unassembled WGS sequence"/>
</dbReference>